<feature type="transmembrane region" description="Helical" evidence="1">
    <location>
        <begin position="126"/>
        <end position="148"/>
    </location>
</feature>
<dbReference type="Proteomes" id="UP000186015">
    <property type="component" value="Unassembled WGS sequence"/>
</dbReference>
<evidence type="ECO:0000313" key="3">
    <source>
        <dbReference type="Proteomes" id="UP000186015"/>
    </source>
</evidence>
<keyword evidence="1" id="KW-1133">Transmembrane helix</keyword>
<dbReference type="AlphaFoldDB" id="A0A1H7JM45"/>
<keyword evidence="1" id="KW-0812">Transmembrane</keyword>
<organism evidence="2 3">
    <name type="scientific">Ruminococcus albus</name>
    <dbReference type="NCBI Taxonomy" id="1264"/>
    <lineage>
        <taxon>Bacteria</taxon>
        <taxon>Bacillati</taxon>
        <taxon>Bacillota</taxon>
        <taxon>Clostridia</taxon>
        <taxon>Eubacteriales</taxon>
        <taxon>Oscillospiraceae</taxon>
        <taxon>Ruminococcus</taxon>
    </lineage>
</organism>
<name>A0A1H7JM45_RUMAL</name>
<proteinExistence type="predicted"/>
<evidence type="ECO:0000313" key="2">
    <source>
        <dbReference type="EMBL" id="SEK75713.1"/>
    </source>
</evidence>
<dbReference type="EMBL" id="FOAT01000005">
    <property type="protein sequence ID" value="SEK75713.1"/>
    <property type="molecule type" value="Genomic_DNA"/>
</dbReference>
<reference evidence="2 3" key="1">
    <citation type="submission" date="2016-10" db="EMBL/GenBank/DDBJ databases">
        <authorList>
            <person name="de Groot N.N."/>
        </authorList>
    </citation>
    <scope>NUCLEOTIDE SEQUENCE [LARGE SCALE GENOMIC DNA]</scope>
    <source>
        <strain evidence="2 3">KH2T6</strain>
    </source>
</reference>
<keyword evidence="1" id="KW-0472">Membrane</keyword>
<evidence type="ECO:0000256" key="1">
    <source>
        <dbReference type="SAM" id="Phobius"/>
    </source>
</evidence>
<sequence>MIFADLEKDVIYPVLLCLIIGTAGIFGAVYSRRYKKVLKKTARYAVGEIRGYRSYLKRHGRFIERYRDITAVCTPPDSDTPERYIITTQGHFTFRYRWVKQVRLTFPEKGAPLLPEDVAQLKFDSIAGLIAGSMFLLMALCVVIGHILGR</sequence>
<dbReference type="RefSeq" id="WP_074832039.1">
    <property type="nucleotide sequence ID" value="NZ_FOAT01000005.1"/>
</dbReference>
<gene>
    <name evidence="2" type="ORF">SAMN05216469_105129</name>
</gene>
<dbReference type="OrthoDB" id="9837780at2"/>
<evidence type="ECO:0008006" key="4">
    <source>
        <dbReference type="Google" id="ProtNLM"/>
    </source>
</evidence>
<protein>
    <recommendedName>
        <fullName evidence="4">DUF3592 domain-containing protein</fullName>
    </recommendedName>
</protein>
<feature type="transmembrane region" description="Helical" evidence="1">
    <location>
        <begin position="12"/>
        <end position="30"/>
    </location>
</feature>
<accession>A0A1H7JM45</accession>